<evidence type="ECO:0000313" key="7">
    <source>
        <dbReference type="Proteomes" id="UP000622604"/>
    </source>
</evidence>
<reference evidence="6" key="1">
    <citation type="journal article" date="2014" name="Int. J. Syst. Evol. Microbiol.">
        <title>Complete genome sequence of Corynebacterium casei LMG S-19264T (=DSM 44701T), isolated from a smear-ripened cheese.</title>
        <authorList>
            <consortium name="US DOE Joint Genome Institute (JGI-PGF)"/>
            <person name="Walter F."/>
            <person name="Albersmeier A."/>
            <person name="Kalinowski J."/>
            <person name="Ruckert C."/>
        </authorList>
    </citation>
    <scope>NUCLEOTIDE SEQUENCE</scope>
    <source>
        <strain evidence="6">KCTC 32337</strain>
    </source>
</reference>
<comment type="caution">
    <text evidence="6">The sequence shown here is derived from an EMBL/GenBank/DDBJ whole genome shotgun (WGS) entry which is preliminary data.</text>
</comment>
<dbReference type="SUPFAM" id="SSF53850">
    <property type="entry name" value="Periplasmic binding protein-like II"/>
    <property type="match status" value="1"/>
</dbReference>
<sequence>MDIDDLRKIIHVAKTQNLQHSAKALFTSAGALSKIVKKTEKSLNTQLFDRIGRNIKLNEQGRIFVLHAANLVHDSDQLLSHFAAKQTRHSMQISGPSIIQDYWLERILPRAVCEQFYIHVDNCYEGEALTKVKHGLAQLGFVTGEALHNVENSEVQRIHLARVHFALAISDQHADYAELVSDLTLEQFARLAFACPKNSAFCGLQRGVGSDGWRDDQWPRNIQFRFNDLHPLLAMVKRGVAAAYLPEYVIQHEGLNALESGQFPQEMTRPIEDIYLIWKPTLAPGWLNALLEKITANLAASQ</sequence>
<dbReference type="PANTHER" id="PTHR30126:SF40">
    <property type="entry name" value="HTH-TYPE TRANSCRIPTIONAL REGULATOR GLTR"/>
    <property type="match status" value="1"/>
</dbReference>
<evidence type="ECO:0000259" key="5">
    <source>
        <dbReference type="PROSITE" id="PS50931"/>
    </source>
</evidence>
<dbReference type="InterPro" id="IPR036390">
    <property type="entry name" value="WH_DNA-bd_sf"/>
</dbReference>
<dbReference type="GO" id="GO:0003700">
    <property type="term" value="F:DNA-binding transcription factor activity"/>
    <property type="evidence" value="ECO:0007669"/>
    <property type="project" value="InterPro"/>
</dbReference>
<accession>A0A8H9M174</accession>
<dbReference type="PANTHER" id="PTHR30126">
    <property type="entry name" value="HTH-TYPE TRANSCRIPTIONAL REGULATOR"/>
    <property type="match status" value="1"/>
</dbReference>
<evidence type="ECO:0000256" key="3">
    <source>
        <dbReference type="ARBA" id="ARBA00023125"/>
    </source>
</evidence>
<keyword evidence="4" id="KW-0804">Transcription</keyword>
<dbReference type="RefSeq" id="WP_191866528.1">
    <property type="nucleotide sequence ID" value="NZ_BMZC01000008.1"/>
</dbReference>
<protein>
    <submittedName>
        <fullName evidence="6">LysR family transcriptional regulator</fullName>
    </submittedName>
</protein>
<reference evidence="6" key="2">
    <citation type="submission" date="2020-09" db="EMBL/GenBank/DDBJ databases">
        <authorList>
            <person name="Sun Q."/>
            <person name="Kim S."/>
        </authorList>
    </citation>
    <scope>NUCLEOTIDE SEQUENCE</scope>
    <source>
        <strain evidence="6">KCTC 32337</strain>
    </source>
</reference>
<dbReference type="InterPro" id="IPR036388">
    <property type="entry name" value="WH-like_DNA-bd_sf"/>
</dbReference>
<keyword evidence="2" id="KW-0805">Transcription regulation</keyword>
<dbReference type="PROSITE" id="PS50931">
    <property type="entry name" value="HTH_LYSR"/>
    <property type="match status" value="1"/>
</dbReference>
<comment type="similarity">
    <text evidence="1">Belongs to the LysR transcriptional regulatory family.</text>
</comment>
<evidence type="ECO:0000313" key="6">
    <source>
        <dbReference type="EMBL" id="GGZ70452.1"/>
    </source>
</evidence>
<dbReference type="Gene3D" id="1.10.10.10">
    <property type="entry name" value="Winged helix-like DNA-binding domain superfamily/Winged helix DNA-binding domain"/>
    <property type="match status" value="1"/>
</dbReference>
<gene>
    <name evidence="6" type="ORF">GCM10011274_31080</name>
</gene>
<dbReference type="SUPFAM" id="SSF46785">
    <property type="entry name" value="Winged helix' DNA-binding domain"/>
    <property type="match status" value="1"/>
</dbReference>
<dbReference type="Gene3D" id="3.40.190.290">
    <property type="match status" value="1"/>
</dbReference>
<evidence type="ECO:0000256" key="4">
    <source>
        <dbReference type="ARBA" id="ARBA00023163"/>
    </source>
</evidence>
<dbReference type="Pfam" id="PF00126">
    <property type="entry name" value="HTH_1"/>
    <property type="match status" value="1"/>
</dbReference>
<evidence type="ECO:0000256" key="1">
    <source>
        <dbReference type="ARBA" id="ARBA00009437"/>
    </source>
</evidence>
<dbReference type="Proteomes" id="UP000622604">
    <property type="component" value="Unassembled WGS sequence"/>
</dbReference>
<evidence type="ECO:0000256" key="2">
    <source>
        <dbReference type="ARBA" id="ARBA00023015"/>
    </source>
</evidence>
<dbReference type="InterPro" id="IPR000847">
    <property type="entry name" value="LysR_HTH_N"/>
</dbReference>
<feature type="domain" description="HTH lysR-type" evidence="5">
    <location>
        <begin position="1"/>
        <end position="58"/>
    </location>
</feature>
<organism evidence="6 7">
    <name type="scientific">Paraglaciecola chathamensis</name>
    <dbReference type="NCBI Taxonomy" id="368405"/>
    <lineage>
        <taxon>Bacteria</taxon>
        <taxon>Pseudomonadati</taxon>
        <taxon>Pseudomonadota</taxon>
        <taxon>Gammaproteobacteria</taxon>
        <taxon>Alteromonadales</taxon>
        <taxon>Alteromonadaceae</taxon>
        <taxon>Paraglaciecola</taxon>
    </lineage>
</organism>
<dbReference type="InterPro" id="IPR005119">
    <property type="entry name" value="LysR_subst-bd"/>
</dbReference>
<name>A0A8H9M174_9ALTE</name>
<proteinExistence type="inferred from homology"/>
<dbReference type="AlphaFoldDB" id="A0A8H9M174"/>
<dbReference type="GO" id="GO:0000976">
    <property type="term" value="F:transcription cis-regulatory region binding"/>
    <property type="evidence" value="ECO:0007669"/>
    <property type="project" value="TreeGrafter"/>
</dbReference>
<dbReference type="EMBL" id="BMZC01000008">
    <property type="protein sequence ID" value="GGZ70452.1"/>
    <property type="molecule type" value="Genomic_DNA"/>
</dbReference>
<dbReference type="Pfam" id="PF03466">
    <property type="entry name" value="LysR_substrate"/>
    <property type="match status" value="1"/>
</dbReference>
<keyword evidence="3" id="KW-0238">DNA-binding</keyword>